<sequence length="431" mass="47180">MKSAQAKTPNRRTSVYKEVRFSPTATLRRTRSMSGGSPPFKQRIVGTKAPTDDTFSILSTYVEQSQSLLESQRALFAQERQLWQKERALLRSRIAELEALLKNQSDEDITPCSNPFSSKFLASYNLPQNSSESGNGESSHHPVWEGSSSLGKPTRVFEAPEKADSNNRLSPFQGLNSNPPPSLDAALSPRSRPVDQPANLPPAIPIERLDSKLDGISLKTTALPPEVASRAVNSSSPSPESSNAISAKPLSPLPSPSMRRKSSLKLKLEDLAKPDENLVRDAEHTPMVVVDGEADTNPASDNEGNAAHDESSPSPSQATTDIPQPAENSNSYFPDLPEAPPNDPALKGPLSLLNDEEHDRGFLKELHEKLLNQTRERELGSINSSQGPFNFHIEEQTDEQLTSEEQVPALRFKKTTNFGTAFGIPVYQLKS</sequence>
<feature type="region of interest" description="Disordered" evidence="2">
    <location>
        <begin position="220"/>
        <end position="353"/>
    </location>
</feature>
<feature type="region of interest" description="Disordered" evidence="2">
    <location>
        <begin position="26"/>
        <end position="47"/>
    </location>
</feature>
<evidence type="ECO:0000313" key="4">
    <source>
        <dbReference type="Proteomes" id="UP000319663"/>
    </source>
</evidence>
<protein>
    <submittedName>
        <fullName evidence="3">Uncharacterized protein</fullName>
    </submittedName>
</protein>
<feature type="compositionally biased region" description="Polar residues" evidence="2">
    <location>
        <begin position="26"/>
        <end position="35"/>
    </location>
</feature>
<dbReference type="AlphaFoldDB" id="A0A507QSG6"/>
<keyword evidence="1" id="KW-0175">Coiled coil</keyword>
<organism evidence="3 4">
    <name type="scientific">Monascus purpureus</name>
    <name type="common">Red mold</name>
    <name type="synonym">Monascus anka</name>
    <dbReference type="NCBI Taxonomy" id="5098"/>
    <lineage>
        <taxon>Eukaryota</taxon>
        <taxon>Fungi</taxon>
        <taxon>Dikarya</taxon>
        <taxon>Ascomycota</taxon>
        <taxon>Pezizomycotina</taxon>
        <taxon>Eurotiomycetes</taxon>
        <taxon>Eurotiomycetidae</taxon>
        <taxon>Eurotiales</taxon>
        <taxon>Aspergillaceae</taxon>
        <taxon>Monascus</taxon>
    </lineage>
</organism>
<keyword evidence="4" id="KW-1185">Reference proteome</keyword>
<gene>
    <name evidence="3" type="ORF">MPDQ_007273</name>
</gene>
<feature type="compositionally biased region" description="Polar residues" evidence="2">
    <location>
        <begin position="312"/>
        <end position="332"/>
    </location>
</feature>
<dbReference type="EMBL" id="VIFY01000074">
    <property type="protein sequence ID" value="TQB71766.1"/>
    <property type="molecule type" value="Genomic_DNA"/>
</dbReference>
<feature type="compositionally biased region" description="Basic and acidic residues" evidence="2">
    <location>
        <begin position="266"/>
        <end position="284"/>
    </location>
</feature>
<comment type="caution">
    <text evidence="3">The sequence shown here is derived from an EMBL/GenBank/DDBJ whole genome shotgun (WGS) entry which is preliminary data.</text>
</comment>
<feature type="coiled-coil region" evidence="1">
    <location>
        <begin position="80"/>
        <end position="107"/>
    </location>
</feature>
<feature type="compositionally biased region" description="Polar residues" evidence="2">
    <location>
        <begin position="166"/>
        <end position="177"/>
    </location>
</feature>
<evidence type="ECO:0000256" key="2">
    <source>
        <dbReference type="SAM" id="MobiDB-lite"/>
    </source>
</evidence>
<feature type="compositionally biased region" description="Low complexity" evidence="2">
    <location>
        <begin position="227"/>
        <end position="250"/>
    </location>
</feature>
<dbReference type="OrthoDB" id="5427699at2759"/>
<reference evidence="3 4" key="1">
    <citation type="submission" date="2019-06" db="EMBL/GenBank/DDBJ databases">
        <title>Wine fermentation using esterase from Monascus purpureus.</title>
        <authorList>
            <person name="Geng C."/>
            <person name="Zhang Y."/>
        </authorList>
    </citation>
    <scope>NUCLEOTIDE SEQUENCE [LARGE SCALE GENOMIC DNA]</scope>
    <source>
        <strain evidence="3">HQ1</strain>
    </source>
</reference>
<evidence type="ECO:0000313" key="3">
    <source>
        <dbReference type="EMBL" id="TQB71766.1"/>
    </source>
</evidence>
<proteinExistence type="predicted"/>
<feature type="region of interest" description="Disordered" evidence="2">
    <location>
        <begin position="125"/>
        <end position="208"/>
    </location>
</feature>
<dbReference type="Proteomes" id="UP000319663">
    <property type="component" value="Unassembled WGS sequence"/>
</dbReference>
<feature type="region of interest" description="Disordered" evidence="2">
    <location>
        <begin position="1"/>
        <end position="20"/>
    </location>
</feature>
<feature type="compositionally biased region" description="Polar residues" evidence="2">
    <location>
        <begin position="1"/>
        <end position="13"/>
    </location>
</feature>
<accession>A0A507QSG6</accession>
<evidence type="ECO:0000256" key="1">
    <source>
        <dbReference type="SAM" id="Coils"/>
    </source>
</evidence>
<name>A0A507QSG6_MONPU</name>